<organism evidence="2 3">
    <name type="scientific">Agrobacterium salinitolerans</name>
    <dbReference type="NCBI Taxonomy" id="1183413"/>
    <lineage>
        <taxon>Bacteria</taxon>
        <taxon>Pseudomonadati</taxon>
        <taxon>Pseudomonadota</taxon>
        <taxon>Alphaproteobacteria</taxon>
        <taxon>Hyphomicrobiales</taxon>
        <taxon>Rhizobiaceae</taxon>
        <taxon>Rhizobium/Agrobacterium group</taxon>
        <taxon>Agrobacterium</taxon>
    </lineage>
</organism>
<accession>A0A9X9KDS0</accession>
<sequence>MDKIQLISVFMGKRSYDKTSLEAARESLKSLFSAYSKVTGIPVTAVSEIVADDRAFVYRVGKSSLSFSTYDRVVGRFSWIWPDAEAWPEGVARFAPIKPSEKAIAKIRDREEKQAAANTPPTLPGNAAWPSDIPAPGAMRSSQ</sequence>
<evidence type="ECO:0000313" key="2">
    <source>
        <dbReference type="EMBL" id="UYZ08595.1"/>
    </source>
</evidence>
<evidence type="ECO:0000313" key="3">
    <source>
        <dbReference type="Proteomes" id="UP000298735"/>
    </source>
</evidence>
<dbReference type="Proteomes" id="UP000298735">
    <property type="component" value="Chromosome Circular"/>
</dbReference>
<gene>
    <name evidence="2" type="ORF">CFBP5507_06220</name>
</gene>
<dbReference type="RefSeq" id="WP_264673023.1">
    <property type="nucleotide sequence ID" value="NZ_CP109968.1"/>
</dbReference>
<dbReference type="KEGG" id="asal:CFBP5507_06220"/>
<evidence type="ECO:0000256" key="1">
    <source>
        <dbReference type="SAM" id="MobiDB-lite"/>
    </source>
</evidence>
<protein>
    <submittedName>
        <fullName evidence="2">Uncharacterized protein</fullName>
    </submittedName>
</protein>
<dbReference type="EMBL" id="CP109968">
    <property type="protein sequence ID" value="UYZ08595.1"/>
    <property type="molecule type" value="Genomic_DNA"/>
</dbReference>
<dbReference type="AlphaFoldDB" id="A0A9X9KDS0"/>
<name>A0A9X9KDS0_9HYPH</name>
<reference evidence="2" key="1">
    <citation type="submission" date="2022-10" db="EMBL/GenBank/DDBJ databases">
        <title>Complete genome sequence of Agrobacterium salinitolerans CFBP5507.</title>
        <authorList>
            <person name="Tchabashvili S."/>
            <person name="Yen H.-C."/>
            <person name="Haryono M."/>
            <person name="Lin Y.-C."/>
            <person name="Lai E.-M."/>
            <person name="Kuo C.-H."/>
        </authorList>
    </citation>
    <scope>NUCLEOTIDE SEQUENCE</scope>
    <source>
        <strain evidence="2">CFBP5507</strain>
    </source>
</reference>
<proteinExistence type="predicted"/>
<feature type="region of interest" description="Disordered" evidence="1">
    <location>
        <begin position="108"/>
        <end position="143"/>
    </location>
</feature>